<evidence type="ECO:0000259" key="8">
    <source>
        <dbReference type="Pfam" id="PF01850"/>
    </source>
</evidence>
<keyword evidence="2" id="KW-1277">Toxin-antitoxin system</keyword>
<evidence type="ECO:0000256" key="7">
    <source>
        <dbReference type="ARBA" id="ARBA00038093"/>
    </source>
</evidence>
<dbReference type="PANTHER" id="PTHR33653:SF1">
    <property type="entry name" value="RIBONUCLEASE VAPC2"/>
    <property type="match status" value="1"/>
</dbReference>
<dbReference type="SUPFAM" id="SSF88723">
    <property type="entry name" value="PIN domain-like"/>
    <property type="match status" value="1"/>
</dbReference>
<dbReference type="AlphaFoldDB" id="A0A1F6A5U1"/>
<feature type="domain" description="PIN" evidence="8">
    <location>
        <begin position="4"/>
        <end position="119"/>
    </location>
</feature>
<keyword evidence="3" id="KW-0540">Nuclease</keyword>
<organism evidence="9 10">
    <name type="scientific">Candidatus Gottesmanbacteria bacterium RIFCSPHIGHO2_02_FULL_40_13</name>
    <dbReference type="NCBI Taxonomy" id="1798384"/>
    <lineage>
        <taxon>Bacteria</taxon>
        <taxon>Candidatus Gottesmaniibacteriota</taxon>
    </lineage>
</organism>
<keyword evidence="4" id="KW-0479">Metal-binding</keyword>
<dbReference type="STRING" id="1798384.A3D03_06205"/>
<evidence type="ECO:0000256" key="5">
    <source>
        <dbReference type="ARBA" id="ARBA00022801"/>
    </source>
</evidence>
<reference evidence="9 10" key="1">
    <citation type="journal article" date="2016" name="Nat. Commun.">
        <title>Thousands of microbial genomes shed light on interconnected biogeochemical processes in an aquifer system.</title>
        <authorList>
            <person name="Anantharaman K."/>
            <person name="Brown C.T."/>
            <person name="Hug L.A."/>
            <person name="Sharon I."/>
            <person name="Castelle C.J."/>
            <person name="Probst A.J."/>
            <person name="Thomas B.C."/>
            <person name="Singh A."/>
            <person name="Wilkins M.J."/>
            <person name="Karaoz U."/>
            <person name="Brodie E.L."/>
            <person name="Williams K.H."/>
            <person name="Hubbard S.S."/>
            <person name="Banfield J.F."/>
        </authorList>
    </citation>
    <scope>NUCLEOTIDE SEQUENCE [LARGE SCALE GENOMIC DNA]</scope>
</reference>
<comment type="caution">
    <text evidence="9">The sequence shown here is derived from an EMBL/GenBank/DDBJ whole genome shotgun (WGS) entry which is preliminary data.</text>
</comment>
<keyword evidence="6" id="KW-0460">Magnesium</keyword>
<comment type="cofactor">
    <cofactor evidence="1">
        <name>Mg(2+)</name>
        <dbReference type="ChEBI" id="CHEBI:18420"/>
    </cofactor>
</comment>
<evidence type="ECO:0000256" key="6">
    <source>
        <dbReference type="ARBA" id="ARBA00022842"/>
    </source>
</evidence>
<dbReference type="PANTHER" id="PTHR33653">
    <property type="entry name" value="RIBONUCLEASE VAPC2"/>
    <property type="match status" value="1"/>
</dbReference>
<dbReference type="Gene3D" id="3.40.50.1010">
    <property type="entry name" value="5'-nuclease"/>
    <property type="match status" value="1"/>
</dbReference>
<comment type="similarity">
    <text evidence="7">Belongs to the PINc/VapC protein family.</text>
</comment>
<sequence>MDKVIVDTDVVIDFLRINAGLLPRITELQKNGLCEVYVSSISIMELFAGKMNASELKMLYGLLEYFKVVSFDRELAQFVGESKRDKKLTVPFADYIIGMTSVYFGAELATRNKDHFKGIPKLKFFTLKRTK</sequence>
<dbReference type="EMBL" id="MFJN01000060">
    <property type="protein sequence ID" value="OGG20003.1"/>
    <property type="molecule type" value="Genomic_DNA"/>
</dbReference>
<dbReference type="Proteomes" id="UP000177092">
    <property type="component" value="Unassembled WGS sequence"/>
</dbReference>
<evidence type="ECO:0000256" key="3">
    <source>
        <dbReference type="ARBA" id="ARBA00022722"/>
    </source>
</evidence>
<dbReference type="InterPro" id="IPR029060">
    <property type="entry name" value="PIN-like_dom_sf"/>
</dbReference>
<dbReference type="Pfam" id="PF01850">
    <property type="entry name" value="PIN"/>
    <property type="match status" value="1"/>
</dbReference>
<evidence type="ECO:0000313" key="10">
    <source>
        <dbReference type="Proteomes" id="UP000177092"/>
    </source>
</evidence>
<accession>A0A1F6A5U1</accession>
<evidence type="ECO:0000256" key="4">
    <source>
        <dbReference type="ARBA" id="ARBA00022723"/>
    </source>
</evidence>
<gene>
    <name evidence="9" type="ORF">A3D03_06205</name>
</gene>
<dbReference type="GO" id="GO:0004518">
    <property type="term" value="F:nuclease activity"/>
    <property type="evidence" value="ECO:0007669"/>
    <property type="project" value="UniProtKB-KW"/>
</dbReference>
<keyword evidence="5" id="KW-0378">Hydrolase</keyword>
<dbReference type="InterPro" id="IPR002716">
    <property type="entry name" value="PIN_dom"/>
</dbReference>
<name>A0A1F6A5U1_9BACT</name>
<dbReference type="GO" id="GO:0016787">
    <property type="term" value="F:hydrolase activity"/>
    <property type="evidence" value="ECO:0007669"/>
    <property type="project" value="UniProtKB-KW"/>
</dbReference>
<evidence type="ECO:0000256" key="1">
    <source>
        <dbReference type="ARBA" id="ARBA00001946"/>
    </source>
</evidence>
<proteinExistence type="inferred from homology"/>
<dbReference type="GO" id="GO:0046872">
    <property type="term" value="F:metal ion binding"/>
    <property type="evidence" value="ECO:0007669"/>
    <property type="project" value="UniProtKB-KW"/>
</dbReference>
<protein>
    <recommendedName>
        <fullName evidence="8">PIN domain-containing protein</fullName>
    </recommendedName>
</protein>
<dbReference type="InterPro" id="IPR050556">
    <property type="entry name" value="Type_II_TA_system_RNase"/>
</dbReference>
<evidence type="ECO:0000313" key="9">
    <source>
        <dbReference type="EMBL" id="OGG20003.1"/>
    </source>
</evidence>
<evidence type="ECO:0000256" key="2">
    <source>
        <dbReference type="ARBA" id="ARBA00022649"/>
    </source>
</evidence>